<keyword evidence="17" id="KW-1185">Reference proteome</keyword>
<evidence type="ECO:0000256" key="7">
    <source>
        <dbReference type="ARBA" id="ARBA00023043"/>
    </source>
</evidence>
<dbReference type="GO" id="GO:1902495">
    <property type="term" value="C:transmembrane transporter complex"/>
    <property type="evidence" value="ECO:0007669"/>
    <property type="project" value="TreeGrafter"/>
</dbReference>
<keyword evidence="9 14" id="KW-0472">Membrane</keyword>
<feature type="transmembrane region" description="Helical" evidence="14">
    <location>
        <begin position="767"/>
        <end position="787"/>
    </location>
</feature>
<dbReference type="Proteomes" id="UP000314986">
    <property type="component" value="Unassembled WGS sequence"/>
</dbReference>
<gene>
    <name evidence="16" type="primary">trpa1a</name>
</gene>
<reference evidence="16" key="5">
    <citation type="submission" date="2025-09" db="UniProtKB">
        <authorList>
            <consortium name="Ensembl"/>
        </authorList>
    </citation>
    <scope>IDENTIFICATION</scope>
</reference>
<dbReference type="PROSITE" id="PS50297">
    <property type="entry name" value="ANK_REP_REGION"/>
    <property type="match status" value="7"/>
</dbReference>
<sequence>MGNSEFRKKHTKNAVNSESFLKRVIIMTIALGSHHRIHRNERTMQNHPLYSALFSFSVLNVIDSNGNTALHWATEKNQVKCVQGLLDRGANPNILNNALLSPLHVAVNLHHSAVLEVLASNKTSDLNLAGELENTPVMLACSIDNHEGISILLSHGASLCKQNKLGHSALHQAAFSGAKKSLELILRKGMDMGYTSEYLLNIPDKTHCSPLHLALHGGNMETIKICIENGAKLDFQQDDIPAPLHFACMQGQIKVVKLILSKFTAANSILNVLDDVKQTPLHKAAMYDHSHLVEYLIEQGAEMNIVDCETRTPLLWAASRGSWKSVKVLLARGANVKIKNDAGCNFFHLTLLQPGGLKNLGQEILSCEYIQELLYDQDIDGCTPLHYACRQGLLDSVDKIMNLKMCLHIKTKDKKTPLHFAAGYGRLKTCQRLLQNLKDTKFLNEGDGKGMTPLLLAAQNGHTKVVQLLLMKGSLLLWDYEGWTSLHFAAAGGYSHTMKILLETNIKLIDQVDLKGNTALHFAASEGHVNAVRLLMTKGAAIKLNENDASFLHEAIHKGRKEVALAIVESERFYEAMCIFVHGSPMGCPVLEMIEHLPESFKGLLDKCMKESSEDKKNINFSIEYNFKYLQCPINYRKIIKGDKLITYKPLTTLNAMVKYNQTELLNHPVCKTYLQMKWRAYGIMAHVINMLLYSVLLLPMTVLILVARPHGVNKFPLITANFSLFFCVVIKRWQYLVDSSNLLDWIIYVMSIVFVTPWVLDMSIAWQWQCGIIAALSSWVNFLLFLQRFEISGIYVVMFAEILNTMFHIIILFFFLILAYGLTFYILLYEQIAYESLPLSLMKTLAMMLGDINYQETFFIPFKEGRLQFPLLTFIILLIFMLIIPILLMNLLIGLAVGDIASVQRNAKLKRMTMQIFLHTSLEKKLPKWFLKIVDQQSIKIYPNKPSCFLSFDKDSCDDETIAPAKLELQLEKQKNLLKDMSEVMQKQHELLQLIIQKLEINSETEDQEAIEHLHYSKAKASISQK</sequence>
<dbReference type="OMA" id="HWATEKN"/>
<evidence type="ECO:0000256" key="14">
    <source>
        <dbReference type="SAM" id="Phobius"/>
    </source>
</evidence>
<dbReference type="InterPro" id="IPR052076">
    <property type="entry name" value="TRP_cation_channel"/>
</dbReference>
<organism evidence="16 17">
    <name type="scientific">Callorhinchus milii</name>
    <name type="common">Ghost shark</name>
    <dbReference type="NCBI Taxonomy" id="7868"/>
    <lineage>
        <taxon>Eukaryota</taxon>
        <taxon>Metazoa</taxon>
        <taxon>Chordata</taxon>
        <taxon>Craniata</taxon>
        <taxon>Vertebrata</taxon>
        <taxon>Chondrichthyes</taxon>
        <taxon>Holocephali</taxon>
        <taxon>Chimaeriformes</taxon>
        <taxon>Callorhinchidae</taxon>
        <taxon>Callorhinchus</taxon>
    </lineage>
</organism>
<evidence type="ECO:0000256" key="13">
    <source>
        <dbReference type="PROSITE-ProRule" id="PRU00023"/>
    </source>
</evidence>
<evidence type="ECO:0000256" key="11">
    <source>
        <dbReference type="ARBA" id="ARBA00023303"/>
    </source>
</evidence>
<evidence type="ECO:0000256" key="9">
    <source>
        <dbReference type="ARBA" id="ARBA00023136"/>
    </source>
</evidence>
<dbReference type="SUPFAM" id="SSF48403">
    <property type="entry name" value="Ankyrin repeat"/>
    <property type="match status" value="2"/>
</dbReference>
<dbReference type="SMART" id="SM00248">
    <property type="entry name" value="ANK"/>
    <property type="match status" value="14"/>
</dbReference>
<evidence type="ECO:0000256" key="8">
    <source>
        <dbReference type="ARBA" id="ARBA00023065"/>
    </source>
</evidence>
<evidence type="ECO:0000313" key="16">
    <source>
        <dbReference type="Ensembl" id="ENSCMIP00000003697.1"/>
    </source>
</evidence>
<reference evidence="17" key="1">
    <citation type="journal article" date="2006" name="Science">
        <title>Ancient noncoding elements conserved in the human genome.</title>
        <authorList>
            <person name="Venkatesh B."/>
            <person name="Kirkness E.F."/>
            <person name="Loh Y.H."/>
            <person name="Halpern A.L."/>
            <person name="Lee A.P."/>
            <person name="Johnson J."/>
            <person name="Dandona N."/>
            <person name="Viswanathan L.D."/>
            <person name="Tay A."/>
            <person name="Venter J.C."/>
            <person name="Strausberg R.L."/>
            <person name="Brenner S."/>
        </authorList>
    </citation>
    <scope>NUCLEOTIDE SEQUENCE [LARGE SCALE GENOMIC DNA]</scope>
</reference>
<feature type="transmembrane region" description="Helical" evidence="14">
    <location>
        <begin position="872"/>
        <end position="902"/>
    </location>
</feature>
<feature type="repeat" description="ANK" evidence="13">
    <location>
        <begin position="449"/>
        <end position="474"/>
    </location>
</feature>
<feature type="repeat" description="ANK" evidence="13">
    <location>
        <begin position="165"/>
        <end position="197"/>
    </location>
</feature>
<reference evidence="17" key="2">
    <citation type="journal article" date="2007" name="PLoS Biol.">
        <title>Survey sequencing and comparative analysis of the elephant shark (Callorhinchus milii) genome.</title>
        <authorList>
            <person name="Venkatesh B."/>
            <person name="Kirkness E.F."/>
            <person name="Loh Y.H."/>
            <person name="Halpern A.L."/>
            <person name="Lee A.P."/>
            <person name="Johnson J."/>
            <person name="Dandona N."/>
            <person name="Viswanathan L.D."/>
            <person name="Tay A."/>
            <person name="Venter J.C."/>
            <person name="Strausberg R.L."/>
            <person name="Brenner S."/>
        </authorList>
    </citation>
    <scope>NUCLEOTIDE SEQUENCE [LARGE SCALE GENOMIC DNA]</scope>
</reference>
<keyword evidence="7 13" id="KW-0040">ANK repeat</keyword>
<feature type="repeat" description="ANK" evidence="13">
    <location>
        <begin position="65"/>
        <end position="97"/>
    </location>
</feature>
<dbReference type="InterPro" id="IPR002110">
    <property type="entry name" value="Ankyrin_rpt"/>
</dbReference>
<dbReference type="GeneTree" id="ENSGT00940000156118"/>
<feature type="repeat" description="ANK" evidence="13">
    <location>
        <begin position="276"/>
        <end position="308"/>
    </location>
</feature>
<dbReference type="PANTHER" id="PTHR47143">
    <property type="entry name" value="TRANSIENT RECEPTOR POTENTIAL CATION CHANNEL PROTEIN PAINLESS"/>
    <property type="match status" value="1"/>
</dbReference>
<keyword evidence="2" id="KW-0813">Transport</keyword>
<feature type="repeat" description="ANK" evidence="13">
    <location>
        <begin position="515"/>
        <end position="547"/>
    </location>
</feature>
<keyword evidence="11" id="KW-0407">Ion channel</keyword>
<dbReference type="InParanoid" id="A0A4W3GKR7"/>
<comment type="catalytic activity">
    <reaction evidence="12">
        <text>Ca(2+)(in) = Ca(2+)(out)</text>
        <dbReference type="Rhea" id="RHEA:29671"/>
        <dbReference type="ChEBI" id="CHEBI:29108"/>
    </reaction>
</comment>
<comment type="subcellular location">
    <subcellularLocation>
        <location evidence="1">Membrane</location>
        <topology evidence="1">Multi-pass membrane protein</topology>
    </subcellularLocation>
</comment>
<dbReference type="InterPro" id="IPR005821">
    <property type="entry name" value="Ion_trans_dom"/>
</dbReference>
<evidence type="ECO:0000256" key="10">
    <source>
        <dbReference type="ARBA" id="ARBA00023180"/>
    </source>
</evidence>
<evidence type="ECO:0000256" key="12">
    <source>
        <dbReference type="ARBA" id="ARBA00036634"/>
    </source>
</evidence>
<dbReference type="InterPro" id="IPR036770">
    <property type="entry name" value="Ankyrin_rpt-contain_sf"/>
</dbReference>
<dbReference type="AlphaFoldDB" id="A0A4W3GKR7"/>
<evidence type="ECO:0000256" key="4">
    <source>
        <dbReference type="ARBA" id="ARBA00022692"/>
    </source>
</evidence>
<reference evidence="16" key="4">
    <citation type="submission" date="2025-08" db="UniProtKB">
        <authorList>
            <consortium name="Ensembl"/>
        </authorList>
    </citation>
    <scope>IDENTIFICATION</scope>
</reference>
<accession>A0A4W3GKR7</accession>
<keyword evidence="10" id="KW-0325">Glycoprotein</keyword>
<feature type="repeat" description="ANK" evidence="13">
    <location>
        <begin position="309"/>
        <end position="341"/>
    </location>
</feature>
<keyword evidence="8" id="KW-0406">Ion transport</keyword>
<evidence type="ECO:0000256" key="6">
    <source>
        <dbReference type="ARBA" id="ARBA00022989"/>
    </source>
</evidence>
<keyword evidence="4 14" id="KW-0812">Transmembrane</keyword>
<dbReference type="PROSITE" id="PS50088">
    <property type="entry name" value="ANK_REPEAT"/>
    <property type="match status" value="8"/>
</dbReference>
<keyword evidence="3" id="KW-0716">Sensory transduction</keyword>
<keyword evidence="6 14" id="KW-1133">Transmembrane helix</keyword>
<feature type="repeat" description="ANK" evidence="13">
    <location>
        <begin position="206"/>
        <end position="238"/>
    </location>
</feature>
<evidence type="ECO:0000256" key="2">
    <source>
        <dbReference type="ARBA" id="ARBA00022448"/>
    </source>
</evidence>
<dbReference type="Ensembl" id="ENSCMIT00000003842.1">
    <property type="protein sequence ID" value="ENSCMIP00000003697.1"/>
    <property type="gene ID" value="ENSCMIG00000002219.1"/>
</dbReference>
<reference evidence="17" key="3">
    <citation type="journal article" date="2014" name="Nature">
        <title>Elephant shark genome provides unique insights into gnathostome evolution.</title>
        <authorList>
            <consortium name="International Elephant Shark Genome Sequencing Consortium"/>
            <person name="Venkatesh B."/>
            <person name="Lee A.P."/>
            <person name="Ravi V."/>
            <person name="Maurya A.K."/>
            <person name="Lian M.M."/>
            <person name="Swann J.B."/>
            <person name="Ohta Y."/>
            <person name="Flajnik M.F."/>
            <person name="Sutoh Y."/>
            <person name="Kasahara M."/>
            <person name="Hoon S."/>
            <person name="Gangu V."/>
            <person name="Roy S.W."/>
            <person name="Irimia M."/>
            <person name="Korzh V."/>
            <person name="Kondrychyn I."/>
            <person name="Lim Z.W."/>
            <person name="Tay B.H."/>
            <person name="Tohari S."/>
            <person name="Kong K.W."/>
            <person name="Ho S."/>
            <person name="Lorente-Galdos B."/>
            <person name="Quilez J."/>
            <person name="Marques-Bonet T."/>
            <person name="Raney B.J."/>
            <person name="Ingham P.W."/>
            <person name="Tay A."/>
            <person name="Hillier L.W."/>
            <person name="Minx P."/>
            <person name="Boehm T."/>
            <person name="Wilson R.K."/>
            <person name="Brenner S."/>
            <person name="Warren W.C."/>
        </authorList>
    </citation>
    <scope>NUCLEOTIDE SEQUENCE [LARGE SCALE GENOMIC DNA]</scope>
</reference>
<dbReference type="Gene3D" id="1.25.40.20">
    <property type="entry name" value="Ankyrin repeat-containing domain"/>
    <property type="match status" value="5"/>
</dbReference>
<dbReference type="STRING" id="7868.ENSCMIP00000003697"/>
<name>A0A4W3GKR7_CALMI</name>
<dbReference type="Pfam" id="PF00520">
    <property type="entry name" value="Ion_trans"/>
    <property type="match status" value="1"/>
</dbReference>
<keyword evidence="5" id="KW-0677">Repeat</keyword>
<evidence type="ECO:0000256" key="1">
    <source>
        <dbReference type="ARBA" id="ARBA00004141"/>
    </source>
</evidence>
<evidence type="ECO:0000256" key="3">
    <source>
        <dbReference type="ARBA" id="ARBA00022606"/>
    </source>
</evidence>
<evidence type="ECO:0000259" key="15">
    <source>
        <dbReference type="Pfam" id="PF00520"/>
    </source>
</evidence>
<evidence type="ECO:0000256" key="5">
    <source>
        <dbReference type="ARBA" id="ARBA00022737"/>
    </source>
</evidence>
<feature type="repeat" description="ANK" evidence="13">
    <location>
        <begin position="413"/>
        <end position="445"/>
    </location>
</feature>
<feature type="domain" description="Ion transport" evidence="15">
    <location>
        <begin position="684"/>
        <end position="908"/>
    </location>
</feature>
<proteinExistence type="predicted"/>
<dbReference type="Pfam" id="PF00023">
    <property type="entry name" value="Ank"/>
    <property type="match status" value="4"/>
</dbReference>
<feature type="transmembrane region" description="Helical" evidence="14">
    <location>
        <begin position="682"/>
        <end position="707"/>
    </location>
</feature>
<dbReference type="PANTHER" id="PTHR47143:SF1">
    <property type="entry name" value="ION_TRANS DOMAIN-CONTAINING PROTEIN"/>
    <property type="match status" value="1"/>
</dbReference>
<evidence type="ECO:0000313" key="17">
    <source>
        <dbReference type="Proteomes" id="UP000314986"/>
    </source>
</evidence>
<dbReference type="GO" id="GO:0005216">
    <property type="term" value="F:monoatomic ion channel activity"/>
    <property type="evidence" value="ECO:0007669"/>
    <property type="project" value="InterPro"/>
</dbReference>
<feature type="transmembrane region" description="Helical" evidence="14">
    <location>
        <begin position="743"/>
        <end position="761"/>
    </location>
</feature>
<protein>
    <submittedName>
        <fullName evidence="16">Transient receptor potential cation channel, subfamily A, member 1a</fullName>
    </submittedName>
</protein>
<dbReference type="Pfam" id="PF12796">
    <property type="entry name" value="Ank_2"/>
    <property type="match status" value="3"/>
</dbReference>
<feature type="transmembrane region" description="Helical" evidence="14">
    <location>
        <begin position="808"/>
        <end position="829"/>
    </location>
</feature>